<accession>A0ABS7X3Q1</accession>
<dbReference type="InterPro" id="IPR007296">
    <property type="entry name" value="DUF403"/>
</dbReference>
<dbReference type="Proteomes" id="UP001319883">
    <property type="component" value="Unassembled WGS sequence"/>
</dbReference>
<sequence length="165" mass="18868">MERVLHTLELLQLALIEAREPGVALWEVVLATTDNVTAYRRRYRSELHPTAILDLLLFDEGNPRSVGYMLKRLCRQIERLPQSEASGTPYRRREQRLILQASSTLQLADIDMLSHVHESAEAREALAALFEALLEPLEKLSDAIAHSHFSHVEAPRQLIRMQVQP</sequence>
<protein>
    <submittedName>
        <fullName evidence="2">Alpha-E domain-containing protein</fullName>
    </submittedName>
</protein>
<dbReference type="RefSeq" id="WP_224421417.1">
    <property type="nucleotide sequence ID" value="NZ_JAGXFD010000001.1"/>
</dbReference>
<dbReference type="Pfam" id="PF04168">
    <property type="entry name" value="Alpha-E"/>
    <property type="match status" value="1"/>
</dbReference>
<comment type="caution">
    <text evidence="2">The sequence shown here is derived from an EMBL/GenBank/DDBJ whole genome shotgun (WGS) entry which is preliminary data.</text>
</comment>
<evidence type="ECO:0000313" key="2">
    <source>
        <dbReference type="EMBL" id="MBZ9568627.1"/>
    </source>
</evidence>
<evidence type="ECO:0000259" key="1">
    <source>
        <dbReference type="Pfam" id="PF04168"/>
    </source>
</evidence>
<organism evidence="2 3">
    <name type="scientific">Modicisalibacter tunisiensis</name>
    <dbReference type="NCBI Taxonomy" id="390637"/>
    <lineage>
        <taxon>Bacteria</taxon>
        <taxon>Pseudomonadati</taxon>
        <taxon>Pseudomonadota</taxon>
        <taxon>Gammaproteobacteria</taxon>
        <taxon>Oceanospirillales</taxon>
        <taxon>Halomonadaceae</taxon>
        <taxon>Modicisalibacter</taxon>
    </lineage>
</organism>
<dbReference type="InterPro" id="IPR051680">
    <property type="entry name" value="ATP-dep_Glu-Cys_Ligase-2"/>
</dbReference>
<reference evidence="2 3" key="1">
    <citation type="submission" date="2021-05" db="EMBL/GenBank/DDBJ databases">
        <title>Petroleum and Energy Research Collection (APPE): ex situ preservation of microbial diversity associated with the oil industry and exploitation of its biotechnological potential.</title>
        <authorList>
            <person name="Paixao C.T.M."/>
            <person name="Gomes M.B."/>
            <person name="Oliveira V.M."/>
        </authorList>
    </citation>
    <scope>NUCLEOTIDE SEQUENCE [LARGE SCALE GENOMIC DNA]</scope>
    <source>
        <strain evidence="2 3">LIT2</strain>
    </source>
</reference>
<dbReference type="PANTHER" id="PTHR34595:SF7">
    <property type="entry name" value="SLL1039 PROTEIN"/>
    <property type="match status" value="1"/>
</dbReference>
<name>A0ABS7X3Q1_9GAMM</name>
<dbReference type="EMBL" id="JAGXFD010000001">
    <property type="protein sequence ID" value="MBZ9568627.1"/>
    <property type="molecule type" value="Genomic_DNA"/>
</dbReference>
<feature type="domain" description="DUF403" evidence="1">
    <location>
        <begin position="1"/>
        <end position="149"/>
    </location>
</feature>
<keyword evidence="3" id="KW-1185">Reference proteome</keyword>
<gene>
    <name evidence="2" type="ORF">KGQ91_13195</name>
</gene>
<evidence type="ECO:0000313" key="3">
    <source>
        <dbReference type="Proteomes" id="UP001319883"/>
    </source>
</evidence>
<dbReference type="PANTHER" id="PTHR34595">
    <property type="entry name" value="BLR5612 PROTEIN"/>
    <property type="match status" value="1"/>
</dbReference>
<proteinExistence type="predicted"/>